<dbReference type="OrthoDB" id="8854879at2759"/>
<dbReference type="InterPro" id="IPR040175">
    <property type="entry name" value="TET1/2/3"/>
</dbReference>
<comment type="cofactor">
    <cofactor evidence="11">
        <name>Fe(2+)</name>
        <dbReference type="ChEBI" id="CHEBI:29033"/>
    </cofactor>
    <text evidence="11">Binds 1 Fe(2+) ion per subunit.</text>
</comment>
<dbReference type="InterPro" id="IPR024779">
    <property type="entry name" value="2OGFeDO_JBP1/TET_oxygenase_dom"/>
</dbReference>
<dbReference type="GO" id="GO:0045944">
    <property type="term" value="P:positive regulation of transcription by RNA polymerase II"/>
    <property type="evidence" value="ECO:0007669"/>
    <property type="project" value="TreeGrafter"/>
</dbReference>
<comment type="catalytic activity">
    <reaction evidence="10 11">
        <text>a 5-hydroxymethyl-2'-deoxycytidine in DNA + 2-oxoglutarate + O2 = a 5-formyl-2'-deoxycytidine in DNA + succinate + CO2 + H2O</text>
        <dbReference type="Rhea" id="RHEA:53828"/>
        <dbReference type="Rhea" id="RHEA-COMP:13315"/>
        <dbReference type="Rhea" id="RHEA-COMP:13656"/>
        <dbReference type="ChEBI" id="CHEBI:15377"/>
        <dbReference type="ChEBI" id="CHEBI:15379"/>
        <dbReference type="ChEBI" id="CHEBI:16526"/>
        <dbReference type="ChEBI" id="CHEBI:16810"/>
        <dbReference type="ChEBI" id="CHEBI:30031"/>
        <dbReference type="ChEBI" id="CHEBI:136731"/>
        <dbReference type="ChEBI" id="CHEBI:137731"/>
        <dbReference type="EC" id="1.14.11.80"/>
    </reaction>
</comment>
<dbReference type="InterPro" id="IPR046942">
    <property type="entry name" value="TET_oxygenase"/>
</dbReference>
<feature type="compositionally biased region" description="Polar residues" evidence="12">
    <location>
        <begin position="45"/>
        <end position="71"/>
    </location>
</feature>
<comment type="cofactor">
    <cofactor evidence="11">
        <name>Zn(2+)</name>
        <dbReference type="ChEBI" id="CHEBI:29105"/>
    </cofactor>
    <text evidence="11">The zinc ions have a structural role.</text>
</comment>
<proteinExistence type="inferred from homology"/>
<comment type="caution">
    <text evidence="14">The sequence shown here is derived from an EMBL/GenBank/DDBJ whole genome shotgun (WGS) entry which is preliminary data.</text>
</comment>
<feature type="compositionally biased region" description="Polar residues" evidence="12">
    <location>
        <begin position="137"/>
        <end position="156"/>
    </location>
</feature>
<feature type="compositionally biased region" description="Basic and acidic residues" evidence="12">
    <location>
        <begin position="354"/>
        <end position="364"/>
    </location>
</feature>
<dbReference type="SMART" id="SM01333">
    <property type="entry name" value="Tet_JBP"/>
    <property type="match status" value="1"/>
</dbReference>
<feature type="compositionally biased region" description="Polar residues" evidence="12">
    <location>
        <begin position="519"/>
        <end position="529"/>
    </location>
</feature>
<feature type="region of interest" description="Disordered" evidence="12">
    <location>
        <begin position="130"/>
        <end position="186"/>
    </location>
</feature>
<feature type="region of interest" description="Disordered" evidence="12">
    <location>
        <begin position="21"/>
        <end position="103"/>
    </location>
</feature>
<evidence type="ECO:0000256" key="1">
    <source>
        <dbReference type="ARBA" id="ARBA00004286"/>
    </source>
</evidence>
<dbReference type="Proteomes" id="UP001152803">
    <property type="component" value="Unassembled WGS sequence"/>
</dbReference>
<feature type="compositionally biased region" description="Polar residues" evidence="12">
    <location>
        <begin position="174"/>
        <end position="185"/>
    </location>
</feature>
<keyword evidence="3" id="KW-0158">Chromosome</keyword>
<protein>
    <recommendedName>
        <fullName evidence="11">Methylcytosine dioxygenase TET</fullName>
        <ecNumber evidence="11">1.14.11.80</ecNumber>
    </recommendedName>
</protein>
<evidence type="ECO:0000256" key="9">
    <source>
        <dbReference type="ARBA" id="ARBA00047840"/>
    </source>
</evidence>
<dbReference type="EMBL" id="JAFJMO010000008">
    <property type="protein sequence ID" value="KAJ8269632.1"/>
    <property type="molecule type" value="Genomic_DNA"/>
</dbReference>
<organism evidence="14 15">
    <name type="scientific">Conger conger</name>
    <name type="common">Conger eel</name>
    <name type="synonym">Muraena conger</name>
    <dbReference type="NCBI Taxonomy" id="82655"/>
    <lineage>
        <taxon>Eukaryota</taxon>
        <taxon>Metazoa</taxon>
        <taxon>Chordata</taxon>
        <taxon>Craniata</taxon>
        <taxon>Vertebrata</taxon>
        <taxon>Euteleostomi</taxon>
        <taxon>Actinopterygii</taxon>
        <taxon>Neopterygii</taxon>
        <taxon>Teleostei</taxon>
        <taxon>Anguilliformes</taxon>
        <taxon>Congridae</taxon>
        <taxon>Conger</taxon>
    </lineage>
</organism>
<feature type="compositionally biased region" description="Basic and acidic residues" evidence="12">
    <location>
        <begin position="389"/>
        <end position="412"/>
    </location>
</feature>
<dbReference type="PANTHER" id="PTHR23358:SF3">
    <property type="entry name" value="METHYLCYTOSINE DIOXYGENASE TET2"/>
    <property type="match status" value="1"/>
</dbReference>
<dbReference type="EC" id="1.14.11.80" evidence="11"/>
<dbReference type="GO" id="GO:0005634">
    <property type="term" value="C:nucleus"/>
    <property type="evidence" value="ECO:0007669"/>
    <property type="project" value="UniProtKB-UniRule"/>
</dbReference>
<comment type="catalytic activity">
    <reaction evidence="11">
        <text>a 5-methyl-2'-deoxycytidine in DNA + 2-oxoglutarate + O2 = a 5-hydroxymethyl-2'-deoxycytidine in DNA + succinate + CO2</text>
        <dbReference type="Rhea" id="RHEA:52636"/>
        <dbReference type="Rhea" id="RHEA-COMP:11370"/>
        <dbReference type="Rhea" id="RHEA-COMP:13315"/>
        <dbReference type="ChEBI" id="CHEBI:15379"/>
        <dbReference type="ChEBI" id="CHEBI:16526"/>
        <dbReference type="ChEBI" id="CHEBI:16810"/>
        <dbReference type="ChEBI" id="CHEBI:30031"/>
        <dbReference type="ChEBI" id="CHEBI:85454"/>
        <dbReference type="ChEBI" id="CHEBI:136731"/>
        <dbReference type="EC" id="1.14.11.80"/>
    </reaction>
</comment>
<evidence type="ECO:0000256" key="11">
    <source>
        <dbReference type="RuleBase" id="RU367064"/>
    </source>
</evidence>
<evidence type="ECO:0000256" key="3">
    <source>
        <dbReference type="ARBA" id="ARBA00022454"/>
    </source>
</evidence>
<sequence>MTLGFIFPGLSEGSLVDGLSAGQMETEKAGQETEEGLTPAPPNAVHQSENLIGKLQNGSQSPVAFPQQTNGDVDCNPFKPNEGVNPVKSHGEKCPSPAGMQDLHPRNGGMKHALSEPSLLGFYQSKKLRLDPEINGQDDSVTPSRETAKSDSTASKLDSFPDLAKPSALEGDGLQTQKLDNNKCNFSDEDLYSLPRNKKLAFTNGAIVNSPSMEDMHSDLLEKTLSQYYPDHISVASQNTCKDDSSKNPVSNDMPEENTDSPILSSGLPVSFPNSLSGQQEKTRSEEYSGDGHATLGTDEEQPQGQRFPLKDALMPQDPCSRVDEGSQPVSPADSVNGQNSPGGSSKALIMNPHSDEAVAEKSRTRSPLQTQESERVSHFTNDNTEAVVEDKDPDLSNSSKKQEKQGHQQNLDDFKHILQAIERERGSRAEPQPGKEPSTPAMQTVIKQEYPQMTCEQTQHKSIIATMEQQLKQYELSPVFERKSLVMRTPPKVKVETSGPVTILSTNANLDGEDFGAATQSDSTSELTPTRKMEPNLHSFLESPLKLLDTPIKKLFDTPVKTQYEIPSCHCVEQISEKDEGPYYTHLGAAPNITGIRELMEKRFGQSGSCIRIEKVVYTGKEGKSSLGCPIAKWVIRRPSEEEKVVVLVRERAGHTCETAAIVVVILLWEGIPPSMADRLYTDLSDTLQRYGALTNRRCAFNEERTCACQGLDPDTCGASFSFGCSWSMYYNGCKFARSKIPRKFRILGDDHKEEEKVEQHLQNLATLVAPKYKQMAPDAYANQVEYEHRAPDCRLGLKEGRPFSGVTACMDFCAHAHRDLHNMPSGSTVVCTLTRDDNRGIGKIPEDEQLHVLPLYKVSSTDEFGSVEGQQEKIKSGAIQVLSTFRRKVRMLDEPAKSCRQRKLEGKRGGANKDTPNSKAEKTPPATQKQSTLEKPGQNIDVSGSQPGKLQMEAAQLGHPPHPLSSQYLQQQQLRSPNPSPGYQCNGSIPRDSFHPYYASSQKHMDVYPHQRPQLCTEQQYHPQQHYRFDYPPRYHEPGLHVNGYSNSNMRPNVHPMGPYSTYSPNNGPDSQLLETVSRSPSAHPTMDYAAVSKSGEYNGYPNPYVSQNSHMYLQDKDCFRTPIKRELNFHDVNGMGQVLPPMGTECPTPIQPGHGLPNESIQGITIKQESHPEAQTPTKKEEVWSDNEHSFLDPEIGGVAVAPSHGSILIECAKRELHATTPLQNPDRNRPTRISLVFYQHKNLIEAKHGLALWEAKMAEKNREKELDIEKYGAEVTPTKNKKVKRELPEVLESSEPPYKRFIETLSAKSSSCTTNTYVSTSPYAFTKVTGPYNHYV</sequence>
<evidence type="ECO:0000256" key="5">
    <source>
        <dbReference type="ARBA" id="ARBA00022833"/>
    </source>
</evidence>
<name>A0A9Q1DH94_CONCO</name>
<evidence type="ECO:0000256" key="7">
    <source>
        <dbReference type="ARBA" id="ARBA00023002"/>
    </source>
</evidence>
<dbReference type="GO" id="GO:0141166">
    <property type="term" value="P:chromosomal 5-methylcytosine DNA demethylation pathway"/>
    <property type="evidence" value="ECO:0007669"/>
    <property type="project" value="UniProtKB-UniRule"/>
</dbReference>
<keyword evidence="15" id="KW-1185">Reference proteome</keyword>
<reference evidence="14" key="1">
    <citation type="journal article" date="2023" name="Science">
        <title>Genome structures resolve the early diversification of teleost fishes.</title>
        <authorList>
            <person name="Parey E."/>
            <person name="Louis A."/>
            <person name="Montfort J."/>
            <person name="Bouchez O."/>
            <person name="Roques C."/>
            <person name="Iampietro C."/>
            <person name="Lluch J."/>
            <person name="Castinel A."/>
            <person name="Donnadieu C."/>
            <person name="Desvignes T."/>
            <person name="Floi Bucao C."/>
            <person name="Jouanno E."/>
            <person name="Wen M."/>
            <person name="Mejri S."/>
            <person name="Dirks R."/>
            <person name="Jansen H."/>
            <person name="Henkel C."/>
            <person name="Chen W.J."/>
            <person name="Zahm M."/>
            <person name="Cabau C."/>
            <person name="Klopp C."/>
            <person name="Thompson A.W."/>
            <person name="Robinson-Rechavi M."/>
            <person name="Braasch I."/>
            <person name="Lecointre G."/>
            <person name="Bobe J."/>
            <person name="Postlethwait J.H."/>
            <person name="Berthelot C."/>
            <person name="Roest Crollius H."/>
            <person name="Guiguen Y."/>
        </authorList>
    </citation>
    <scope>NUCLEOTIDE SEQUENCE</scope>
    <source>
        <strain evidence="14">Concon-B</strain>
    </source>
</reference>
<keyword evidence="7 11" id="KW-0560">Oxidoreductase</keyword>
<dbReference type="PANTHER" id="PTHR23358">
    <property type="entry name" value="METHYLCYTOSINE DIOXYGENASE TET"/>
    <property type="match status" value="1"/>
</dbReference>
<evidence type="ECO:0000313" key="15">
    <source>
        <dbReference type="Proteomes" id="UP001152803"/>
    </source>
</evidence>
<evidence type="ECO:0000256" key="12">
    <source>
        <dbReference type="SAM" id="MobiDB-lite"/>
    </source>
</evidence>
<dbReference type="GO" id="GO:0005694">
    <property type="term" value="C:chromosome"/>
    <property type="evidence" value="ECO:0007669"/>
    <property type="project" value="UniProtKB-SubCell"/>
</dbReference>
<dbReference type="GO" id="GO:0008270">
    <property type="term" value="F:zinc ion binding"/>
    <property type="evidence" value="ECO:0007669"/>
    <property type="project" value="UniProtKB-UniRule"/>
</dbReference>
<feature type="domain" description="Methylcytosine dioxygenase TET1-3 oxygenase" evidence="13">
    <location>
        <begin position="727"/>
        <end position="1245"/>
    </location>
</feature>
<evidence type="ECO:0000256" key="2">
    <source>
        <dbReference type="ARBA" id="ARBA00007502"/>
    </source>
</evidence>
<comment type="subcellular location">
    <subcellularLocation>
        <location evidence="1">Chromosome</location>
    </subcellularLocation>
</comment>
<dbReference type="GO" id="GO:0040029">
    <property type="term" value="P:epigenetic regulation of gene expression"/>
    <property type="evidence" value="ECO:0007669"/>
    <property type="project" value="InterPro"/>
</dbReference>
<comment type="function">
    <text evidence="11">Dioxygenase that catalyzes the conversion of the modified genomic base 5-methylcytosine (5mC) into 5-hydroxymethylcytosine (5hmC) and plays a key role in epigenetic chromatin reprogramming during embryonic development.</text>
</comment>
<dbReference type="Pfam" id="PF12851">
    <property type="entry name" value="Tet_JBP"/>
    <property type="match status" value="1"/>
</dbReference>
<evidence type="ECO:0000256" key="6">
    <source>
        <dbReference type="ARBA" id="ARBA00022964"/>
    </source>
</evidence>
<evidence type="ECO:0000256" key="8">
    <source>
        <dbReference type="ARBA" id="ARBA00023004"/>
    </source>
</evidence>
<keyword evidence="8 11" id="KW-0408">Iron</keyword>
<feature type="region of interest" description="Disordered" evidence="12">
    <location>
        <begin position="513"/>
        <end position="532"/>
    </location>
</feature>
<accession>A0A9Q1DH94</accession>
<evidence type="ECO:0000256" key="10">
    <source>
        <dbReference type="ARBA" id="ARBA00049431"/>
    </source>
</evidence>
<feature type="compositionally biased region" description="Polar residues" evidence="12">
    <location>
        <begin position="328"/>
        <end position="344"/>
    </location>
</feature>
<keyword evidence="6 11" id="KW-0223">Dioxygenase</keyword>
<feature type="compositionally biased region" description="Basic and acidic residues" evidence="12">
    <location>
        <begin position="895"/>
        <end position="910"/>
    </location>
</feature>
<comment type="catalytic activity">
    <reaction evidence="9 11">
        <text>a 5-formyl-2'-deoxycytidine in DNA + 2-oxoglutarate + O2 = a 5-carboxyl-2'-deoxycytidine in DNA + succinate + CO2 + H(+)</text>
        <dbReference type="Rhea" id="RHEA:53832"/>
        <dbReference type="Rhea" id="RHEA-COMP:13656"/>
        <dbReference type="Rhea" id="RHEA-COMP:13657"/>
        <dbReference type="ChEBI" id="CHEBI:15378"/>
        <dbReference type="ChEBI" id="CHEBI:15379"/>
        <dbReference type="ChEBI" id="CHEBI:16526"/>
        <dbReference type="ChEBI" id="CHEBI:16810"/>
        <dbReference type="ChEBI" id="CHEBI:30031"/>
        <dbReference type="ChEBI" id="CHEBI:137731"/>
        <dbReference type="ChEBI" id="CHEBI:137732"/>
        <dbReference type="EC" id="1.14.11.80"/>
    </reaction>
</comment>
<keyword evidence="5 11" id="KW-0862">Zinc</keyword>
<evidence type="ECO:0000313" key="14">
    <source>
        <dbReference type="EMBL" id="KAJ8269632.1"/>
    </source>
</evidence>
<feature type="region of interest" description="Disordered" evidence="12">
    <location>
        <begin position="236"/>
        <end position="412"/>
    </location>
</feature>
<keyword evidence="4 11" id="KW-0479">Metal-binding</keyword>
<gene>
    <name evidence="14" type="ORF">COCON_G00122390</name>
</gene>
<feature type="compositionally biased region" description="Low complexity" evidence="12">
    <location>
        <begin position="966"/>
        <end position="979"/>
    </location>
</feature>
<evidence type="ECO:0000259" key="13">
    <source>
        <dbReference type="SMART" id="SM01333"/>
    </source>
</evidence>
<feature type="region of interest" description="Disordered" evidence="12">
    <location>
        <begin position="895"/>
        <end position="983"/>
    </location>
</feature>
<dbReference type="GO" id="GO:0030099">
    <property type="term" value="P:myeloid cell differentiation"/>
    <property type="evidence" value="ECO:0007669"/>
    <property type="project" value="TreeGrafter"/>
</dbReference>
<evidence type="ECO:0000256" key="4">
    <source>
        <dbReference type="ARBA" id="ARBA00022723"/>
    </source>
</evidence>
<dbReference type="GO" id="GO:0070579">
    <property type="term" value="F:DNA 5-methylcytosine dioxygenase activity"/>
    <property type="evidence" value="ECO:0007669"/>
    <property type="project" value="UniProtKB-UniRule"/>
</dbReference>
<comment type="similarity">
    <text evidence="2 11">Belongs to the TET family.</text>
</comment>